<feature type="transmembrane region" description="Helical" evidence="7">
    <location>
        <begin position="71"/>
        <end position="88"/>
    </location>
</feature>
<dbReference type="Proteomes" id="UP001549691">
    <property type="component" value="Unassembled WGS sequence"/>
</dbReference>
<keyword evidence="6 7" id="KW-0472">Membrane</keyword>
<evidence type="ECO:0000256" key="1">
    <source>
        <dbReference type="ARBA" id="ARBA00004651"/>
    </source>
</evidence>
<feature type="transmembrane region" description="Helical" evidence="7">
    <location>
        <begin position="6"/>
        <end position="31"/>
    </location>
</feature>
<evidence type="ECO:0000256" key="7">
    <source>
        <dbReference type="SAM" id="Phobius"/>
    </source>
</evidence>
<keyword evidence="3" id="KW-1003">Cell membrane</keyword>
<dbReference type="RefSeq" id="WP_354602450.1">
    <property type="nucleotide sequence ID" value="NZ_JBEWZI010000025.1"/>
</dbReference>
<keyword evidence="5 7" id="KW-1133">Transmembrane helix</keyword>
<feature type="transmembrane region" description="Helical" evidence="7">
    <location>
        <begin position="184"/>
        <end position="203"/>
    </location>
</feature>
<dbReference type="PANTHER" id="PTHR30086">
    <property type="entry name" value="ARGININE EXPORTER PROTEIN ARGO"/>
    <property type="match status" value="1"/>
</dbReference>
<evidence type="ECO:0000313" key="9">
    <source>
        <dbReference type="Proteomes" id="UP001549691"/>
    </source>
</evidence>
<evidence type="ECO:0000256" key="5">
    <source>
        <dbReference type="ARBA" id="ARBA00022989"/>
    </source>
</evidence>
<comment type="similarity">
    <text evidence="2">Belongs to the Rht family.</text>
</comment>
<proteinExistence type="inferred from homology"/>
<keyword evidence="9" id="KW-1185">Reference proteome</keyword>
<gene>
    <name evidence="8" type="ORF">ABXR19_17540</name>
</gene>
<evidence type="ECO:0000256" key="3">
    <source>
        <dbReference type="ARBA" id="ARBA00022475"/>
    </source>
</evidence>
<feature type="transmembrane region" description="Helical" evidence="7">
    <location>
        <begin position="109"/>
        <end position="132"/>
    </location>
</feature>
<sequence>MTLHTWLAFFVAAWIISLSPGPGALSCMAAGQRHGYRRAVWNIFGLQLGVLLLVGICAAGLGAVLAASHTLFAAIKWGGVAYLIWLGIQQWRAPAVPMEPGTEHAHDRFGMLLRAFLINASNPKGIVFMLAVLPQFIDPLQPQWPQYAICALTLLFTDSVVMSAYTLLAARVLRALHDPAHIRWLNRGFGSLFIGAGLLLAGFRRS</sequence>
<name>A0ABV2TPY2_9RHOO</name>
<evidence type="ECO:0000256" key="4">
    <source>
        <dbReference type="ARBA" id="ARBA00022692"/>
    </source>
</evidence>
<protein>
    <submittedName>
        <fullName evidence="8">LysE family transporter</fullName>
    </submittedName>
</protein>
<organism evidence="8 9">
    <name type="scientific">Uliginosibacterium flavum</name>
    <dbReference type="NCBI Taxonomy" id="1396831"/>
    <lineage>
        <taxon>Bacteria</taxon>
        <taxon>Pseudomonadati</taxon>
        <taxon>Pseudomonadota</taxon>
        <taxon>Betaproteobacteria</taxon>
        <taxon>Rhodocyclales</taxon>
        <taxon>Zoogloeaceae</taxon>
        <taxon>Uliginosibacterium</taxon>
    </lineage>
</organism>
<reference evidence="8 9" key="1">
    <citation type="submission" date="2024-07" db="EMBL/GenBank/DDBJ databases">
        <title>Uliginosibacterium flavum JJ3220;KACC:17644.</title>
        <authorList>
            <person name="Kim M.K."/>
        </authorList>
    </citation>
    <scope>NUCLEOTIDE SEQUENCE [LARGE SCALE GENOMIC DNA]</scope>
    <source>
        <strain evidence="8 9">KACC:17644</strain>
    </source>
</reference>
<evidence type="ECO:0000313" key="8">
    <source>
        <dbReference type="EMBL" id="MET7015995.1"/>
    </source>
</evidence>
<dbReference type="PIRSF" id="PIRSF006324">
    <property type="entry name" value="LeuE"/>
    <property type="match status" value="1"/>
</dbReference>
<comment type="subcellular location">
    <subcellularLocation>
        <location evidence="1">Cell membrane</location>
        <topology evidence="1">Multi-pass membrane protein</topology>
    </subcellularLocation>
</comment>
<evidence type="ECO:0000256" key="6">
    <source>
        <dbReference type="ARBA" id="ARBA00023136"/>
    </source>
</evidence>
<dbReference type="InterPro" id="IPR001123">
    <property type="entry name" value="LeuE-type"/>
</dbReference>
<dbReference type="PANTHER" id="PTHR30086:SF14">
    <property type="entry name" value="HOMOSERINE_HOMOSERINE LACTONE EFFLUX PROTEIN"/>
    <property type="match status" value="1"/>
</dbReference>
<feature type="transmembrane region" description="Helical" evidence="7">
    <location>
        <begin position="144"/>
        <end position="172"/>
    </location>
</feature>
<dbReference type="Pfam" id="PF01810">
    <property type="entry name" value="LysE"/>
    <property type="match status" value="1"/>
</dbReference>
<dbReference type="EMBL" id="JBEWZI010000025">
    <property type="protein sequence ID" value="MET7015995.1"/>
    <property type="molecule type" value="Genomic_DNA"/>
</dbReference>
<comment type="caution">
    <text evidence="8">The sequence shown here is derived from an EMBL/GenBank/DDBJ whole genome shotgun (WGS) entry which is preliminary data.</text>
</comment>
<feature type="transmembrane region" description="Helical" evidence="7">
    <location>
        <begin position="43"/>
        <end position="65"/>
    </location>
</feature>
<evidence type="ECO:0000256" key="2">
    <source>
        <dbReference type="ARBA" id="ARBA00007928"/>
    </source>
</evidence>
<accession>A0ABV2TPY2</accession>
<keyword evidence="4 7" id="KW-0812">Transmembrane</keyword>